<gene>
    <name evidence="8" type="ORF">FB567DRAFT_595699</name>
</gene>
<evidence type="ECO:0000313" key="8">
    <source>
        <dbReference type="EMBL" id="KAH7079716.1"/>
    </source>
</evidence>
<dbReference type="InterPro" id="IPR050987">
    <property type="entry name" value="AtrR-like"/>
</dbReference>
<keyword evidence="9" id="KW-1185">Reference proteome</keyword>
<evidence type="ECO:0000256" key="3">
    <source>
        <dbReference type="ARBA" id="ARBA00023015"/>
    </source>
</evidence>
<protein>
    <recommendedName>
        <fullName evidence="7">Zn(2)-C6 fungal-type domain-containing protein</fullName>
    </recommendedName>
</protein>
<dbReference type="PANTHER" id="PTHR46910:SF37">
    <property type="entry name" value="ZN(II)2CYS6 TRANSCRIPTION FACTOR (EUROFUNG)"/>
    <property type="match status" value="1"/>
</dbReference>
<dbReference type="GO" id="GO:0005634">
    <property type="term" value="C:nucleus"/>
    <property type="evidence" value="ECO:0007669"/>
    <property type="project" value="UniProtKB-SubCell"/>
</dbReference>
<evidence type="ECO:0000313" key="9">
    <source>
        <dbReference type="Proteomes" id="UP000813461"/>
    </source>
</evidence>
<comment type="caution">
    <text evidence="8">The sequence shown here is derived from an EMBL/GenBank/DDBJ whole genome shotgun (WGS) entry which is preliminary data.</text>
</comment>
<dbReference type="SUPFAM" id="SSF57701">
    <property type="entry name" value="Zn2/Cys6 DNA-binding domain"/>
    <property type="match status" value="1"/>
</dbReference>
<keyword evidence="3" id="KW-0805">Transcription regulation</keyword>
<evidence type="ECO:0000256" key="2">
    <source>
        <dbReference type="ARBA" id="ARBA00022723"/>
    </source>
</evidence>
<reference evidence="8" key="1">
    <citation type="journal article" date="2021" name="Nat. Commun.">
        <title>Genetic determinants of endophytism in the Arabidopsis root mycobiome.</title>
        <authorList>
            <person name="Mesny F."/>
            <person name="Miyauchi S."/>
            <person name="Thiergart T."/>
            <person name="Pickel B."/>
            <person name="Atanasova L."/>
            <person name="Karlsson M."/>
            <person name="Huettel B."/>
            <person name="Barry K.W."/>
            <person name="Haridas S."/>
            <person name="Chen C."/>
            <person name="Bauer D."/>
            <person name="Andreopoulos W."/>
            <person name="Pangilinan J."/>
            <person name="LaButti K."/>
            <person name="Riley R."/>
            <person name="Lipzen A."/>
            <person name="Clum A."/>
            <person name="Drula E."/>
            <person name="Henrissat B."/>
            <person name="Kohler A."/>
            <person name="Grigoriev I.V."/>
            <person name="Martin F.M."/>
            <person name="Hacquard S."/>
        </authorList>
    </citation>
    <scope>NUCLEOTIDE SEQUENCE</scope>
    <source>
        <strain evidence="8">MPI-SDFR-AT-0120</strain>
    </source>
</reference>
<keyword evidence="2" id="KW-0479">Metal-binding</keyword>
<dbReference type="Proteomes" id="UP000813461">
    <property type="component" value="Unassembled WGS sequence"/>
</dbReference>
<dbReference type="InterPro" id="IPR001138">
    <property type="entry name" value="Zn2Cys6_DnaBD"/>
</dbReference>
<dbReference type="PROSITE" id="PS50048">
    <property type="entry name" value="ZN2_CY6_FUNGAL_2"/>
    <property type="match status" value="1"/>
</dbReference>
<evidence type="ECO:0000256" key="1">
    <source>
        <dbReference type="ARBA" id="ARBA00004123"/>
    </source>
</evidence>
<dbReference type="GO" id="GO:0008270">
    <property type="term" value="F:zinc ion binding"/>
    <property type="evidence" value="ECO:0007669"/>
    <property type="project" value="InterPro"/>
</dbReference>
<evidence type="ECO:0000256" key="4">
    <source>
        <dbReference type="ARBA" id="ARBA00023125"/>
    </source>
</evidence>
<dbReference type="PROSITE" id="PS00463">
    <property type="entry name" value="ZN2_CY6_FUNGAL_1"/>
    <property type="match status" value="1"/>
</dbReference>
<accession>A0A8K0QZA3</accession>
<keyword evidence="5" id="KW-0804">Transcription</keyword>
<dbReference type="GO" id="GO:0000981">
    <property type="term" value="F:DNA-binding transcription factor activity, RNA polymerase II-specific"/>
    <property type="evidence" value="ECO:0007669"/>
    <property type="project" value="InterPro"/>
</dbReference>
<evidence type="ECO:0000256" key="6">
    <source>
        <dbReference type="ARBA" id="ARBA00023242"/>
    </source>
</evidence>
<dbReference type="CDD" id="cd00067">
    <property type="entry name" value="GAL4"/>
    <property type="match status" value="1"/>
</dbReference>
<name>A0A8K0QZA3_9PLEO</name>
<dbReference type="Gene3D" id="4.10.240.10">
    <property type="entry name" value="Zn(2)-C6 fungal-type DNA-binding domain"/>
    <property type="match status" value="1"/>
</dbReference>
<evidence type="ECO:0000259" key="7">
    <source>
        <dbReference type="PROSITE" id="PS50048"/>
    </source>
</evidence>
<dbReference type="Pfam" id="PF00172">
    <property type="entry name" value="Zn_clus"/>
    <property type="match status" value="1"/>
</dbReference>
<comment type="subcellular location">
    <subcellularLocation>
        <location evidence="1">Nucleus</location>
    </subcellularLocation>
</comment>
<dbReference type="OrthoDB" id="39175at2759"/>
<dbReference type="GO" id="GO:0003677">
    <property type="term" value="F:DNA binding"/>
    <property type="evidence" value="ECO:0007669"/>
    <property type="project" value="UniProtKB-KW"/>
</dbReference>
<keyword evidence="4" id="KW-0238">DNA-binding</keyword>
<dbReference type="GO" id="GO:0006351">
    <property type="term" value="P:DNA-templated transcription"/>
    <property type="evidence" value="ECO:0007669"/>
    <property type="project" value="InterPro"/>
</dbReference>
<dbReference type="SMART" id="SM00066">
    <property type="entry name" value="GAL4"/>
    <property type="match status" value="1"/>
</dbReference>
<dbReference type="AlphaFoldDB" id="A0A8K0QZA3"/>
<dbReference type="CDD" id="cd12148">
    <property type="entry name" value="fungal_TF_MHR"/>
    <property type="match status" value="1"/>
</dbReference>
<dbReference type="InterPro" id="IPR007219">
    <property type="entry name" value="XnlR_reg_dom"/>
</dbReference>
<dbReference type="Pfam" id="PF04082">
    <property type="entry name" value="Fungal_trans"/>
    <property type="match status" value="1"/>
</dbReference>
<keyword evidence="6" id="KW-0539">Nucleus</keyword>
<organism evidence="8 9">
    <name type="scientific">Paraphoma chrysanthemicola</name>
    <dbReference type="NCBI Taxonomy" id="798071"/>
    <lineage>
        <taxon>Eukaryota</taxon>
        <taxon>Fungi</taxon>
        <taxon>Dikarya</taxon>
        <taxon>Ascomycota</taxon>
        <taxon>Pezizomycotina</taxon>
        <taxon>Dothideomycetes</taxon>
        <taxon>Pleosporomycetidae</taxon>
        <taxon>Pleosporales</taxon>
        <taxon>Pleosporineae</taxon>
        <taxon>Phaeosphaeriaceae</taxon>
        <taxon>Paraphoma</taxon>
    </lineage>
</organism>
<dbReference type="SMART" id="SM00906">
    <property type="entry name" value="Fungal_trans"/>
    <property type="match status" value="1"/>
</dbReference>
<evidence type="ECO:0000256" key="5">
    <source>
        <dbReference type="ARBA" id="ARBA00023163"/>
    </source>
</evidence>
<sequence length="659" mass="73206">MERGHRLMKTCDTCKVRKVRCSGIPQPGATKCLNCARRNEICQFSVRHLPRKRDVTDFHRVSSAGSDNTAGYDIGGGAQDASRSFVGMTKYDGLQELYVDRLLAAEDNTAAVAAQSPSLQEVGVFGSEYSLTFFPEARLNALAVQLGHDRVSHVRARVTKIIGERMRTIEQVPAPALDSDRIRVFGVEREYIEKCVRSYFEQIDPIHPFIERQSFERIALGSELSEKLASDKSWSALFYAVLALGSQYHDGGSYQPVKTGSWRFFATALAIFPDLLITRTTLNTVQALTAMAIFALNVSCLQIEYTLVSEGARKAQTLGYNRSTAPGDDPRNRTFWVLYYLEKHMSFSIGRSSTIMDSDISSAVPSHMLQWSSVSFDWTQASIRISRLLSRIYASLFSVSVRHRPIAYYTATVRNLKSELEAWAMTIPVEIRPGLPVRTHIRQSSQTTMDMIVRLHYLHYGTALHLDRTALQLEQDPGIRCDVASTIMREAQTILELTKYIDVQPYTPLWILVGTPLAAFLVLFDLVVDNPTHPETAANLAILDVGGGHFSGLEYASQGTLPGSIASELTQIARAYVRGKTEMATTIPTIPSEQSISNIRPSGTTTSDAQPAFDSYADLQSYPFGWDMRGADEALLGTNMLNLFGSNVPLWGEDGTYNI</sequence>
<proteinExistence type="predicted"/>
<dbReference type="EMBL" id="JAGMVJ010000016">
    <property type="protein sequence ID" value="KAH7079716.1"/>
    <property type="molecule type" value="Genomic_DNA"/>
</dbReference>
<dbReference type="InterPro" id="IPR036864">
    <property type="entry name" value="Zn2-C6_fun-type_DNA-bd_sf"/>
</dbReference>
<dbReference type="PANTHER" id="PTHR46910">
    <property type="entry name" value="TRANSCRIPTION FACTOR PDR1"/>
    <property type="match status" value="1"/>
</dbReference>
<feature type="domain" description="Zn(2)-C6 fungal-type" evidence="7">
    <location>
        <begin position="10"/>
        <end position="44"/>
    </location>
</feature>